<dbReference type="EMBL" id="CM007890">
    <property type="protein sequence ID" value="OTG37276.1"/>
    <property type="molecule type" value="Genomic_DNA"/>
</dbReference>
<proteinExistence type="predicted"/>
<sequence length="64" mass="7867">MILRFQNCVLKKHLGTCFFKTQFCRQIITFLSKHFVRLFMFYKRNNQIITSKRNPKHPLYFSHA</sequence>
<keyword evidence="2" id="KW-1185">Reference proteome</keyword>
<evidence type="ECO:0000313" key="2">
    <source>
        <dbReference type="Proteomes" id="UP000215914"/>
    </source>
</evidence>
<dbReference type="Proteomes" id="UP000215914">
    <property type="component" value="Chromosome 1"/>
</dbReference>
<dbReference type="AlphaFoldDB" id="A0A251VQB2"/>
<dbReference type="InParanoid" id="A0A251VQB2"/>
<name>A0A251VQB2_HELAN</name>
<gene>
    <name evidence="1" type="ORF">HannXRQ_Chr01g0017051</name>
</gene>
<organism evidence="1 2">
    <name type="scientific">Helianthus annuus</name>
    <name type="common">Common sunflower</name>
    <dbReference type="NCBI Taxonomy" id="4232"/>
    <lineage>
        <taxon>Eukaryota</taxon>
        <taxon>Viridiplantae</taxon>
        <taxon>Streptophyta</taxon>
        <taxon>Embryophyta</taxon>
        <taxon>Tracheophyta</taxon>
        <taxon>Spermatophyta</taxon>
        <taxon>Magnoliopsida</taxon>
        <taxon>eudicotyledons</taxon>
        <taxon>Gunneridae</taxon>
        <taxon>Pentapetalae</taxon>
        <taxon>asterids</taxon>
        <taxon>campanulids</taxon>
        <taxon>Asterales</taxon>
        <taxon>Asteraceae</taxon>
        <taxon>Asteroideae</taxon>
        <taxon>Heliantheae alliance</taxon>
        <taxon>Heliantheae</taxon>
        <taxon>Helianthus</taxon>
    </lineage>
</organism>
<evidence type="ECO:0000313" key="1">
    <source>
        <dbReference type="EMBL" id="OTG37276.1"/>
    </source>
</evidence>
<reference evidence="2" key="1">
    <citation type="journal article" date="2017" name="Nature">
        <title>The sunflower genome provides insights into oil metabolism, flowering and Asterid evolution.</title>
        <authorList>
            <person name="Badouin H."/>
            <person name="Gouzy J."/>
            <person name="Grassa C.J."/>
            <person name="Murat F."/>
            <person name="Staton S.E."/>
            <person name="Cottret L."/>
            <person name="Lelandais-Briere C."/>
            <person name="Owens G.L."/>
            <person name="Carrere S."/>
            <person name="Mayjonade B."/>
            <person name="Legrand L."/>
            <person name="Gill N."/>
            <person name="Kane N.C."/>
            <person name="Bowers J.E."/>
            <person name="Hubner S."/>
            <person name="Bellec A."/>
            <person name="Berard A."/>
            <person name="Berges H."/>
            <person name="Blanchet N."/>
            <person name="Boniface M.C."/>
            <person name="Brunel D."/>
            <person name="Catrice O."/>
            <person name="Chaidir N."/>
            <person name="Claudel C."/>
            <person name="Donnadieu C."/>
            <person name="Faraut T."/>
            <person name="Fievet G."/>
            <person name="Helmstetter N."/>
            <person name="King M."/>
            <person name="Knapp S.J."/>
            <person name="Lai Z."/>
            <person name="Le Paslier M.C."/>
            <person name="Lippi Y."/>
            <person name="Lorenzon L."/>
            <person name="Mandel J.R."/>
            <person name="Marage G."/>
            <person name="Marchand G."/>
            <person name="Marquand E."/>
            <person name="Bret-Mestries E."/>
            <person name="Morien E."/>
            <person name="Nambeesan S."/>
            <person name="Nguyen T."/>
            <person name="Pegot-Espagnet P."/>
            <person name="Pouilly N."/>
            <person name="Raftis F."/>
            <person name="Sallet E."/>
            <person name="Schiex T."/>
            <person name="Thomas J."/>
            <person name="Vandecasteele C."/>
            <person name="Vares D."/>
            <person name="Vear F."/>
            <person name="Vautrin S."/>
            <person name="Crespi M."/>
            <person name="Mangin B."/>
            <person name="Burke J.M."/>
            <person name="Salse J."/>
            <person name="Munos S."/>
            <person name="Vincourt P."/>
            <person name="Rieseberg L.H."/>
            <person name="Langlade N.B."/>
        </authorList>
    </citation>
    <scope>NUCLEOTIDE SEQUENCE [LARGE SCALE GENOMIC DNA]</scope>
    <source>
        <strain evidence="2">cv. SF193</strain>
    </source>
</reference>
<protein>
    <submittedName>
        <fullName evidence="1">Uncharacterized protein</fullName>
    </submittedName>
</protein>
<accession>A0A251VQB2</accession>